<gene>
    <name evidence="2" type="ORF">CYNAS_LOCUS21665</name>
</gene>
<keyword evidence="1" id="KW-0812">Transmembrane</keyword>
<evidence type="ECO:0000256" key="1">
    <source>
        <dbReference type="SAM" id="Phobius"/>
    </source>
</evidence>
<protein>
    <submittedName>
        <fullName evidence="2">Uncharacterized protein</fullName>
    </submittedName>
</protein>
<dbReference type="EMBL" id="CATQJL010000326">
    <property type="protein sequence ID" value="CAJ0609682.1"/>
    <property type="molecule type" value="Genomic_DNA"/>
</dbReference>
<name>A0AA36MHT7_CYLNA</name>
<dbReference type="Proteomes" id="UP001176961">
    <property type="component" value="Unassembled WGS sequence"/>
</dbReference>
<feature type="transmembrane region" description="Helical" evidence="1">
    <location>
        <begin position="32"/>
        <end position="54"/>
    </location>
</feature>
<keyword evidence="1" id="KW-0472">Membrane</keyword>
<keyword evidence="1" id="KW-1133">Transmembrane helix</keyword>
<organism evidence="2 3">
    <name type="scientific">Cylicocyclus nassatus</name>
    <name type="common">Nematode worm</name>
    <dbReference type="NCBI Taxonomy" id="53992"/>
    <lineage>
        <taxon>Eukaryota</taxon>
        <taxon>Metazoa</taxon>
        <taxon>Ecdysozoa</taxon>
        <taxon>Nematoda</taxon>
        <taxon>Chromadorea</taxon>
        <taxon>Rhabditida</taxon>
        <taxon>Rhabditina</taxon>
        <taxon>Rhabditomorpha</taxon>
        <taxon>Strongyloidea</taxon>
        <taxon>Strongylidae</taxon>
        <taxon>Cylicocyclus</taxon>
    </lineage>
</organism>
<accession>A0AA36MHT7</accession>
<reference evidence="2" key="1">
    <citation type="submission" date="2023-07" db="EMBL/GenBank/DDBJ databases">
        <authorList>
            <consortium name="CYATHOMIX"/>
        </authorList>
    </citation>
    <scope>NUCLEOTIDE SEQUENCE</scope>
    <source>
        <strain evidence="2">N/A</strain>
    </source>
</reference>
<comment type="caution">
    <text evidence="2">The sequence shown here is derived from an EMBL/GenBank/DDBJ whole genome shotgun (WGS) entry which is preliminary data.</text>
</comment>
<evidence type="ECO:0000313" key="2">
    <source>
        <dbReference type="EMBL" id="CAJ0609682.1"/>
    </source>
</evidence>
<keyword evidence="3" id="KW-1185">Reference proteome</keyword>
<sequence>MQIVIVGSAVNDHKRKGERSGRRHRFAQTRNLAVEMRILTITFAIFFVILSTALTVNSFNVPNGMCYANRAGDDCMRCDCKGRLKCYRGKCR</sequence>
<proteinExistence type="predicted"/>
<evidence type="ECO:0000313" key="3">
    <source>
        <dbReference type="Proteomes" id="UP001176961"/>
    </source>
</evidence>
<dbReference type="AlphaFoldDB" id="A0AA36MHT7"/>